<sequence length="170" mass="17828">MGTSRALTSKFEYIANFARGEADIARRHDHVHSPDSTTTSTNTTDISTDTTNSDSTDSTDSTDNYNAFSNSGTMSGQATWFAPGLGACGGYNTGSDLIVAMSAADWNGGSNCNRQLLITDTKTGKTSPATVVDMCPGCGSGSLDMSPTLFQSLEGNLGDGVFPITWYFTS</sequence>
<dbReference type="AlphaFoldDB" id="A0A9P6HBM5"/>
<organism evidence="3 4">
    <name type="scientific">Thelephora terrestris</name>
    <dbReference type="NCBI Taxonomy" id="56493"/>
    <lineage>
        <taxon>Eukaryota</taxon>
        <taxon>Fungi</taxon>
        <taxon>Dikarya</taxon>
        <taxon>Basidiomycota</taxon>
        <taxon>Agaricomycotina</taxon>
        <taxon>Agaricomycetes</taxon>
        <taxon>Thelephorales</taxon>
        <taxon>Thelephoraceae</taxon>
        <taxon>Thelephora</taxon>
    </lineage>
</organism>
<proteinExistence type="predicted"/>
<reference evidence="3" key="1">
    <citation type="journal article" date="2020" name="Nat. Commun.">
        <title>Large-scale genome sequencing of mycorrhizal fungi provides insights into the early evolution of symbiotic traits.</title>
        <authorList>
            <person name="Miyauchi S."/>
            <person name="Kiss E."/>
            <person name="Kuo A."/>
            <person name="Drula E."/>
            <person name="Kohler A."/>
            <person name="Sanchez-Garcia M."/>
            <person name="Morin E."/>
            <person name="Andreopoulos B."/>
            <person name="Barry K.W."/>
            <person name="Bonito G."/>
            <person name="Buee M."/>
            <person name="Carver A."/>
            <person name="Chen C."/>
            <person name="Cichocki N."/>
            <person name="Clum A."/>
            <person name="Culley D."/>
            <person name="Crous P.W."/>
            <person name="Fauchery L."/>
            <person name="Girlanda M."/>
            <person name="Hayes R.D."/>
            <person name="Keri Z."/>
            <person name="LaButti K."/>
            <person name="Lipzen A."/>
            <person name="Lombard V."/>
            <person name="Magnuson J."/>
            <person name="Maillard F."/>
            <person name="Murat C."/>
            <person name="Nolan M."/>
            <person name="Ohm R.A."/>
            <person name="Pangilinan J."/>
            <person name="Pereira M.F."/>
            <person name="Perotto S."/>
            <person name="Peter M."/>
            <person name="Pfister S."/>
            <person name="Riley R."/>
            <person name="Sitrit Y."/>
            <person name="Stielow J.B."/>
            <person name="Szollosi G."/>
            <person name="Zifcakova L."/>
            <person name="Stursova M."/>
            <person name="Spatafora J.W."/>
            <person name="Tedersoo L."/>
            <person name="Vaario L.M."/>
            <person name="Yamada A."/>
            <person name="Yan M."/>
            <person name="Wang P."/>
            <person name="Xu J."/>
            <person name="Bruns T."/>
            <person name="Baldrian P."/>
            <person name="Vilgalys R."/>
            <person name="Dunand C."/>
            <person name="Henrissat B."/>
            <person name="Grigoriev I.V."/>
            <person name="Hibbett D."/>
            <person name="Nagy L.G."/>
            <person name="Martin F.M."/>
        </authorList>
    </citation>
    <scope>NUCLEOTIDE SEQUENCE</scope>
    <source>
        <strain evidence="3">UH-Tt-Lm1</strain>
    </source>
</reference>
<dbReference type="CDD" id="cd22191">
    <property type="entry name" value="DPBB_RlpA_EXP_N-like"/>
    <property type="match status" value="1"/>
</dbReference>
<keyword evidence="1" id="KW-0732">Signal</keyword>
<evidence type="ECO:0000256" key="2">
    <source>
        <dbReference type="SAM" id="MobiDB-lite"/>
    </source>
</evidence>
<evidence type="ECO:0000313" key="4">
    <source>
        <dbReference type="Proteomes" id="UP000736335"/>
    </source>
</evidence>
<dbReference type="InterPro" id="IPR051477">
    <property type="entry name" value="Expansin_CellWall"/>
</dbReference>
<feature type="region of interest" description="Disordered" evidence="2">
    <location>
        <begin position="25"/>
        <end position="61"/>
    </location>
</feature>
<feature type="compositionally biased region" description="Low complexity" evidence="2">
    <location>
        <begin position="35"/>
        <end position="61"/>
    </location>
</feature>
<accession>A0A9P6HBM5</accession>
<dbReference type="Proteomes" id="UP000736335">
    <property type="component" value="Unassembled WGS sequence"/>
</dbReference>
<dbReference type="InterPro" id="IPR036908">
    <property type="entry name" value="RlpA-like_sf"/>
</dbReference>
<dbReference type="Gene3D" id="2.40.40.10">
    <property type="entry name" value="RlpA-like domain"/>
    <property type="match status" value="1"/>
</dbReference>
<evidence type="ECO:0000313" key="3">
    <source>
        <dbReference type="EMBL" id="KAF9782396.1"/>
    </source>
</evidence>
<name>A0A9P6HBM5_9AGAM</name>
<protein>
    <submittedName>
        <fullName evidence="3">RlpA-like double-psi beta-barrel-protein domain-containing protein-containing protein</fullName>
    </submittedName>
</protein>
<dbReference type="SUPFAM" id="SSF50685">
    <property type="entry name" value="Barwin-like endoglucanases"/>
    <property type="match status" value="1"/>
</dbReference>
<reference evidence="3" key="2">
    <citation type="submission" date="2020-11" db="EMBL/GenBank/DDBJ databases">
        <authorList>
            <consortium name="DOE Joint Genome Institute"/>
            <person name="Kuo A."/>
            <person name="Miyauchi S."/>
            <person name="Kiss E."/>
            <person name="Drula E."/>
            <person name="Kohler A."/>
            <person name="Sanchez-Garcia M."/>
            <person name="Andreopoulos B."/>
            <person name="Barry K.W."/>
            <person name="Bonito G."/>
            <person name="Buee M."/>
            <person name="Carver A."/>
            <person name="Chen C."/>
            <person name="Cichocki N."/>
            <person name="Clum A."/>
            <person name="Culley D."/>
            <person name="Crous P.W."/>
            <person name="Fauchery L."/>
            <person name="Girlanda M."/>
            <person name="Hayes R."/>
            <person name="Keri Z."/>
            <person name="Labutti K."/>
            <person name="Lipzen A."/>
            <person name="Lombard V."/>
            <person name="Magnuson J."/>
            <person name="Maillard F."/>
            <person name="Morin E."/>
            <person name="Murat C."/>
            <person name="Nolan M."/>
            <person name="Ohm R."/>
            <person name="Pangilinan J."/>
            <person name="Pereira M."/>
            <person name="Perotto S."/>
            <person name="Peter M."/>
            <person name="Riley R."/>
            <person name="Sitrit Y."/>
            <person name="Stielow B."/>
            <person name="Szollosi G."/>
            <person name="Zifcakova L."/>
            <person name="Stursova M."/>
            <person name="Spatafora J.W."/>
            <person name="Tedersoo L."/>
            <person name="Vaario L.-M."/>
            <person name="Yamada A."/>
            <person name="Yan M."/>
            <person name="Wang P."/>
            <person name="Xu J."/>
            <person name="Bruns T."/>
            <person name="Baldrian P."/>
            <person name="Vilgalys R."/>
            <person name="Henrissat B."/>
            <person name="Grigoriev I.V."/>
            <person name="Hibbett D."/>
            <person name="Nagy L.G."/>
            <person name="Martin F.M."/>
        </authorList>
    </citation>
    <scope>NUCLEOTIDE SEQUENCE</scope>
    <source>
        <strain evidence="3">UH-Tt-Lm1</strain>
    </source>
</reference>
<evidence type="ECO:0000256" key="1">
    <source>
        <dbReference type="ARBA" id="ARBA00022729"/>
    </source>
</evidence>
<comment type="caution">
    <text evidence="3">The sequence shown here is derived from an EMBL/GenBank/DDBJ whole genome shotgun (WGS) entry which is preliminary data.</text>
</comment>
<gene>
    <name evidence="3" type="ORF">BJ322DRAFT_218297</name>
</gene>
<keyword evidence="4" id="KW-1185">Reference proteome</keyword>
<dbReference type="PANTHER" id="PTHR31836:SF25">
    <property type="entry name" value="RLPA-LIKE PROTEIN DOUBLE-PSI BETA-BARREL DOMAIN-CONTAINING PROTEIN"/>
    <property type="match status" value="1"/>
</dbReference>
<dbReference type="EMBL" id="WIUZ02000012">
    <property type="protein sequence ID" value="KAF9782396.1"/>
    <property type="molecule type" value="Genomic_DNA"/>
</dbReference>
<dbReference type="OrthoDB" id="406505at2759"/>
<dbReference type="PANTHER" id="PTHR31836">
    <property type="match status" value="1"/>
</dbReference>